<evidence type="ECO:0000256" key="1">
    <source>
        <dbReference type="SAM" id="SignalP"/>
    </source>
</evidence>
<organism evidence="2 3">
    <name type="scientific">Paenibacillus brevis</name>
    <dbReference type="NCBI Taxonomy" id="2841508"/>
    <lineage>
        <taxon>Bacteria</taxon>
        <taxon>Bacillati</taxon>
        <taxon>Bacillota</taxon>
        <taxon>Bacilli</taxon>
        <taxon>Bacillales</taxon>
        <taxon>Paenibacillaceae</taxon>
        <taxon>Paenibacillus</taxon>
    </lineage>
</organism>
<reference evidence="2 3" key="1">
    <citation type="submission" date="2021-06" db="EMBL/GenBank/DDBJ databases">
        <authorList>
            <person name="Sun Q."/>
            <person name="Li D."/>
        </authorList>
    </citation>
    <scope>NUCLEOTIDE SEQUENCE [LARGE SCALE GENOMIC DNA]</scope>
    <source>
        <strain evidence="2 3">MSJ-6</strain>
    </source>
</reference>
<gene>
    <name evidence="2" type="ORF">KQJ23_01525</name>
</gene>
<protein>
    <submittedName>
        <fullName evidence="2">Uncharacterized protein</fullName>
    </submittedName>
</protein>
<keyword evidence="3" id="KW-1185">Reference proteome</keyword>
<dbReference type="PROSITE" id="PS51257">
    <property type="entry name" value="PROKAR_LIPOPROTEIN"/>
    <property type="match status" value="1"/>
</dbReference>
<dbReference type="Proteomes" id="UP000743001">
    <property type="component" value="Unassembled WGS sequence"/>
</dbReference>
<evidence type="ECO:0000313" key="2">
    <source>
        <dbReference type="EMBL" id="MBU5670502.1"/>
    </source>
</evidence>
<name>A0ABS6FLZ2_9BACL</name>
<keyword evidence="1" id="KW-0732">Signal</keyword>
<evidence type="ECO:0000313" key="3">
    <source>
        <dbReference type="Proteomes" id="UP000743001"/>
    </source>
</evidence>
<accession>A0ABS6FLZ2</accession>
<dbReference type="EMBL" id="JAHLQJ010000001">
    <property type="protein sequence ID" value="MBU5670502.1"/>
    <property type="molecule type" value="Genomic_DNA"/>
</dbReference>
<comment type="caution">
    <text evidence="2">The sequence shown here is derived from an EMBL/GenBank/DDBJ whole genome shotgun (WGS) entry which is preliminary data.</text>
</comment>
<feature type="chain" id="PRO_5045206442" evidence="1">
    <location>
        <begin position="21"/>
        <end position="394"/>
    </location>
</feature>
<proteinExistence type="predicted"/>
<sequence>MRNRYAALVWLCLIPFLLSACTEHYKTDYIRKFDDYLDYSLGDYKVVEKEQVEWRADPLPLRGTGYRWVLAFTDDRGMERKFEFLNYGYTKGGDAANFGYAVRDYAAELGQEQIVSEILLAHFQPEEIGWDAYKTNSSHLSVAVLDEYIPQDSEYYARFVDRKKGISLKSVTPEQLVNDWDILYEIEFFTSLEDEVQMKQLIAKAEDVLRDYAKYVNNYELLPVEINGEETSDGYYGTYDRETDTFTWITMAEYLESLRYIDGHLKEVGKVIVNGKEYVVRKVYKDEGFTGFANNVSYSAATGEYHVDRFEHILTLLGYEVSFLGEGTYEWKSGADTYRVRKYGDWTLKKNGGDNLLQYSAHENGGLSQSDLEMVSNATVYMDEEQEALIVTGK</sequence>
<feature type="signal peptide" evidence="1">
    <location>
        <begin position="1"/>
        <end position="20"/>
    </location>
</feature>
<dbReference type="RefSeq" id="WP_216476895.1">
    <property type="nucleotide sequence ID" value="NZ_JAHLQJ010000001.1"/>
</dbReference>